<keyword evidence="3" id="KW-1185">Reference proteome</keyword>
<proteinExistence type="predicted"/>
<sequence length="296" mass="32166">MNPDIQSRRRALLFAAAGMAVPLPATVLASDKRPIVLGQVSLSFYAVTGAVIQEVLARLGHDVTVRSGPHEEMFPLLASGAIDLMAAAWLPEGHAAYWKQYGTGAHVVTKLYDGAHFFWAVPDYVPANELASIADLAKPGVVARIDRQIQGIGAGAAISTLSQRALADYGLDALGYSFRPGSAAEWIATYQAAKQERRWMIFPTWAPQFLNKDGGLRPLADPKGVLGSMNYAALVAPQGKWQMLPDRTRAVLSKVHLGIQAVTEMDYLVNVDKLTASEAARRWIQRNANQVDSWFA</sequence>
<name>A0A7X4KCE7_9BURK</name>
<reference evidence="2 3" key="1">
    <citation type="submission" date="2019-12" db="EMBL/GenBank/DDBJ databases">
        <title>Novel species isolated from a subtropical stream in China.</title>
        <authorList>
            <person name="Lu H."/>
        </authorList>
    </citation>
    <scope>NUCLEOTIDE SEQUENCE [LARGE SCALE GENOMIC DNA]</scope>
    <source>
        <strain evidence="2 3">FT55W</strain>
    </source>
</reference>
<dbReference type="InterPro" id="IPR007210">
    <property type="entry name" value="ABC_Gly_betaine_transp_sub-bd"/>
</dbReference>
<dbReference type="Proteomes" id="UP000450012">
    <property type="component" value="Unassembled WGS sequence"/>
</dbReference>
<feature type="domain" description="ABC-type glycine betaine transport system substrate-binding" evidence="1">
    <location>
        <begin position="34"/>
        <end position="285"/>
    </location>
</feature>
<organism evidence="2 3">
    <name type="scientific">Duganella rivi</name>
    <dbReference type="NCBI Taxonomy" id="2666083"/>
    <lineage>
        <taxon>Bacteria</taxon>
        <taxon>Pseudomonadati</taxon>
        <taxon>Pseudomonadota</taxon>
        <taxon>Betaproteobacteria</taxon>
        <taxon>Burkholderiales</taxon>
        <taxon>Oxalobacteraceae</taxon>
        <taxon>Telluria group</taxon>
        <taxon>Duganella</taxon>
    </lineage>
</organism>
<dbReference type="RefSeq" id="WP_161013835.1">
    <property type="nucleotide sequence ID" value="NZ_WWCK01000003.1"/>
</dbReference>
<dbReference type="Gene3D" id="3.40.190.100">
    <property type="entry name" value="Glycine betaine-binding periplasmic protein, domain 2"/>
    <property type="match status" value="1"/>
</dbReference>
<dbReference type="Gene3D" id="3.40.190.10">
    <property type="entry name" value="Periplasmic binding protein-like II"/>
    <property type="match status" value="1"/>
</dbReference>
<dbReference type="SUPFAM" id="SSF53850">
    <property type="entry name" value="Periplasmic binding protein-like II"/>
    <property type="match status" value="1"/>
</dbReference>
<protein>
    <submittedName>
        <fullName evidence="2">Glycine/betaine ABC transporter substrate-binding protein</fullName>
    </submittedName>
</protein>
<evidence type="ECO:0000313" key="3">
    <source>
        <dbReference type="Proteomes" id="UP000450012"/>
    </source>
</evidence>
<dbReference type="EMBL" id="WWCK01000003">
    <property type="protein sequence ID" value="MYM67283.1"/>
    <property type="molecule type" value="Genomic_DNA"/>
</dbReference>
<gene>
    <name evidence="2" type="ORF">GTP45_10620</name>
</gene>
<comment type="caution">
    <text evidence="2">The sequence shown here is derived from an EMBL/GenBank/DDBJ whole genome shotgun (WGS) entry which is preliminary data.</text>
</comment>
<dbReference type="AlphaFoldDB" id="A0A7X4KCE7"/>
<dbReference type="GO" id="GO:0022857">
    <property type="term" value="F:transmembrane transporter activity"/>
    <property type="evidence" value="ECO:0007669"/>
    <property type="project" value="InterPro"/>
</dbReference>
<evidence type="ECO:0000259" key="1">
    <source>
        <dbReference type="Pfam" id="PF04069"/>
    </source>
</evidence>
<evidence type="ECO:0000313" key="2">
    <source>
        <dbReference type="EMBL" id="MYM67283.1"/>
    </source>
</evidence>
<dbReference type="Pfam" id="PF04069">
    <property type="entry name" value="OpuAC"/>
    <property type="match status" value="1"/>
</dbReference>
<accession>A0A7X4KCE7</accession>
<dbReference type="GO" id="GO:0043190">
    <property type="term" value="C:ATP-binding cassette (ABC) transporter complex"/>
    <property type="evidence" value="ECO:0007669"/>
    <property type="project" value="InterPro"/>
</dbReference>